<evidence type="ECO:0000256" key="3">
    <source>
        <dbReference type="SAM" id="Phobius"/>
    </source>
</evidence>
<protein>
    <recommendedName>
        <fullName evidence="4">t-SNARE coiled-coil homology domain-containing protein</fullName>
    </recommendedName>
</protein>
<gene>
    <name evidence="5" type="ORF">GE061_006400</name>
</gene>
<dbReference type="Pfam" id="PF14523">
    <property type="entry name" value="Syntaxin_2"/>
    <property type="match status" value="1"/>
</dbReference>
<sequence length="306" mass="34264">MAYSQNYGSINSEQVPEVGFSGGPRSDVGKQMSELADSVFKRITKLGQFRSTLEQSQKLLGTSKDSQALRNKIQSVESNINQTVKSITVDLAEVKKYARNKQTDKAMKLQIEELTDNFKLNVEYCSKAQQAALEKLRTTYLPSEVEAMNASPNYEGGASYLQAGQTTAELRQATASLEFETGLLKEREQRIASIEKNVIDVNQIMQELGALVVNQGHDINSIYNATERTQVDVELGRKELEKGADYMTRRRKKNCFLLSIAVIAVFILAIVIALSLCEVRLGVVSNQLPFREQHRSIVVHSRRIQI</sequence>
<evidence type="ECO:0000313" key="5">
    <source>
        <dbReference type="EMBL" id="KAF6200099.1"/>
    </source>
</evidence>
<dbReference type="InterPro" id="IPR000727">
    <property type="entry name" value="T_SNARE_dom"/>
</dbReference>
<dbReference type="Pfam" id="PF05739">
    <property type="entry name" value="SNARE"/>
    <property type="match status" value="1"/>
</dbReference>
<name>A0A8S9WV61_APOLU</name>
<dbReference type="InterPro" id="IPR045242">
    <property type="entry name" value="Syntaxin"/>
</dbReference>
<dbReference type="Proteomes" id="UP000466442">
    <property type="component" value="Unassembled WGS sequence"/>
</dbReference>
<dbReference type="EMBL" id="WIXP02000014">
    <property type="protein sequence ID" value="KAF6200099.1"/>
    <property type="molecule type" value="Genomic_DNA"/>
</dbReference>
<dbReference type="Gene3D" id="1.20.58.70">
    <property type="match status" value="1"/>
</dbReference>
<dbReference type="GO" id="GO:0048278">
    <property type="term" value="P:vesicle docking"/>
    <property type="evidence" value="ECO:0007669"/>
    <property type="project" value="TreeGrafter"/>
</dbReference>
<keyword evidence="3" id="KW-1133">Transmembrane helix</keyword>
<dbReference type="PROSITE" id="PS50192">
    <property type="entry name" value="T_SNARE"/>
    <property type="match status" value="1"/>
</dbReference>
<keyword evidence="2" id="KW-0813">Transport</keyword>
<feature type="transmembrane region" description="Helical" evidence="3">
    <location>
        <begin position="255"/>
        <end position="276"/>
    </location>
</feature>
<dbReference type="Gene3D" id="1.20.5.110">
    <property type="match status" value="1"/>
</dbReference>
<dbReference type="OrthoDB" id="75754at2759"/>
<dbReference type="GO" id="GO:0006886">
    <property type="term" value="P:intracellular protein transport"/>
    <property type="evidence" value="ECO:0007669"/>
    <property type="project" value="TreeGrafter"/>
</dbReference>
<dbReference type="PANTHER" id="PTHR19957">
    <property type="entry name" value="SYNTAXIN"/>
    <property type="match status" value="1"/>
</dbReference>
<dbReference type="GO" id="GO:0031201">
    <property type="term" value="C:SNARE complex"/>
    <property type="evidence" value="ECO:0007669"/>
    <property type="project" value="TreeGrafter"/>
</dbReference>
<reference evidence="5" key="1">
    <citation type="journal article" date="2021" name="Mol. Ecol. Resour.">
        <title>Apolygus lucorum genome provides insights into omnivorousness and mesophyll feeding.</title>
        <authorList>
            <person name="Liu Y."/>
            <person name="Liu H."/>
            <person name="Wang H."/>
            <person name="Huang T."/>
            <person name="Liu B."/>
            <person name="Yang B."/>
            <person name="Yin L."/>
            <person name="Li B."/>
            <person name="Zhang Y."/>
            <person name="Zhang S."/>
            <person name="Jiang F."/>
            <person name="Zhang X."/>
            <person name="Ren Y."/>
            <person name="Wang B."/>
            <person name="Wang S."/>
            <person name="Lu Y."/>
            <person name="Wu K."/>
            <person name="Fan W."/>
            <person name="Wang G."/>
        </authorList>
    </citation>
    <scope>NUCLEOTIDE SEQUENCE</scope>
    <source>
        <strain evidence="5">12Hb</strain>
    </source>
</reference>
<organism evidence="5 6">
    <name type="scientific">Apolygus lucorum</name>
    <name type="common">Small green plant bug</name>
    <name type="synonym">Lygocoris lucorum</name>
    <dbReference type="NCBI Taxonomy" id="248454"/>
    <lineage>
        <taxon>Eukaryota</taxon>
        <taxon>Metazoa</taxon>
        <taxon>Ecdysozoa</taxon>
        <taxon>Arthropoda</taxon>
        <taxon>Hexapoda</taxon>
        <taxon>Insecta</taxon>
        <taxon>Pterygota</taxon>
        <taxon>Neoptera</taxon>
        <taxon>Paraneoptera</taxon>
        <taxon>Hemiptera</taxon>
        <taxon>Heteroptera</taxon>
        <taxon>Panheteroptera</taxon>
        <taxon>Cimicomorpha</taxon>
        <taxon>Miridae</taxon>
        <taxon>Mirini</taxon>
        <taxon>Apolygus</taxon>
    </lineage>
</organism>
<dbReference type="SMART" id="SM00397">
    <property type="entry name" value="t_SNARE"/>
    <property type="match status" value="1"/>
</dbReference>
<comment type="similarity">
    <text evidence="1">Belongs to the syntaxin family.</text>
</comment>
<evidence type="ECO:0000256" key="2">
    <source>
        <dbReference type="ARBA" id="ARBA00022775"/>
    </source>
</evidence>
<evidence type="ECO:0000259" key="4">
    <source>
        <dbReference type="PROSITE" id="PS50192"/>
    </source>
</evidence>
<dbReference type="GO" id="GO:0012505">
    <property type="term" value="C:endomembrane system"/>
    <property type="evidence" value="ECO:0007669"/>
    <property type="project" value="TreeGrafter"/>
</dbReference>
<keyword evidence="3" id="KW-0472">Membrane</keyword>
<dbReference type="AlphaFoldDB" id="A0A8S9WV61"/>
<dbReference type="PANTHER" id="PTHR19957:SF38">
    <property type="entry name" value="LD27581P"/>
    <property type="match status" value="1"/>
</dbReference>
<evidence type="ECO:0000313" key="6">
    <source>
        <dbReference type="Proteomes" id="UP000466442"/>
    </source>
</evidence>
<proteinExistence type="inferred from homology"/>
<dbReference type="GO" id="GO:0005484">
    <property type="term" value="F:SNAP receptor activity"/>
    <property type="evidence" value="ECO:0007669"/>
    <property type="project" value="TreeGrafter"/>
</dbReference>
<dbReference type="InterPro" id="IPR010989">
    <property type="entry name" value="SNARE"/>
</dbReference>
<keyword evidence="6" id="KW-1185">Reference proteome</keyword>
<dbReference type="GO" id="GO:0000149">
    <property type="term" value="F:SNARE binding"/>
    <property type="evidence" value="ECO:0007669"/>
    <property type="project" value="TreeGrafter"/>
</dbReference>
<keyword evidence="2" id="KW-0532">Neurotransmitter transport</keyword>
<evidence type="ECO:0000256" key="1">
    <source>
        <dbReference type="ARBA" id="ARBA00009063"/>
    </source>
</evidence>
<feature type="domain" description="T-SNARE coiled-coil homology" evidence="4">
    <location>
        <begin position="181"/>
        <end position="243"/>
    </location>
</feature>
<accession>A0A8S9WV61</accession>
<dbReference type="InterPro" id="IPR006011">
    <property type="entry name" value="Syntaxin_N"/>
</dbReference>
<dbReference type="GO" id="GO:0006906">
    <property type="term" value="P:vesicle fusion"/>
    <property type="evidence" value="ECO:0007669"/>
    <property type="project" value="TreeGrafter"/>
</dbReference>
<comment type="caution">
    <text evidence="5">The sequence shown here is derived from an EMBL/GenBank/DDBJ whole genome shotgun (WGS) entry which is preliminary data.</text>
</comment>
<keyword evidence="3" id="KW-0812">Transmembrane</keyword>
<dbReference type="GO" id="GO:0006836">
    <property type="term" value="P:neurotransmitter transport"/>
    <property type="evidence" value="ECO:0007669"/>
    <property type="project" value="UniProtKB-KW"/>
</dbReference>
<dbReference type="SUPFAM" id="SSF47661">
    <property type="entry name" value="t-snare proteins"/>
    <property type="match status" value="1"/>
</dbReference>